<accession>A0ABN9RXP4</accession>
<organism evidence="2 3">
    <name type="scientific">Prorocentrum cordatum</name>
    <dbReference type="NCBI Taxonomy" id="2364126"/>
    <lineage>
        <taxon>Eukaryota</taxon>
        <taxon>Sar</taxon>
        <taxon>Alveolata</taxon>
        <taxon>Dinophyceae</taxon>
        <taxon>Prorocentrales</taxon>
        <taxon>Prorocentraceae</taxon>
        <taxon>Prorocentrum</taxon>
    </lineage>
</organism>
<keyword evidence="3" id="KW-1185">Reference proteome</keyword>
<proteinExistence type="predicted"/>
<name>A0ABN9RXP4_9DINO</name>
<gene>
    <name evidence="2" type="ORF">PCOR1329_LOCUS24493</name>
</gene>
<dbReference type="Proteomes" id="UP001189429">
    <property type="component" value="Unassembled WGS sequence"/>
</dbReference>
<protein>
    <submittedName>
        <fullName evidence="2">Uncharacterized protein</fullName>
    </submittedName>
</protein>
<feature type="compositionally biased region" description="Basic and acidic residues" evidence="1">
    <location>
        <begin position="273"/>
        <end position="282"/>
    </location>
</feature>
<evidence type="ECO:0000313" key="3">
    <source>
        <dbReference type="Proteomes" id="UP001189429"/>
    </source>
</evidence>
<feature type="non-terminal residue" evidence="2">
    <location>
        <position position="282"/>
    </location>
</feature>
<evidence type="ECO:0000256" key="1">
    <source>
        <dbReference type="SAM" id="MobiDB-lite"/>
    </source>
</evidence>
<feature type="region of interest" description="Disordered" evidence="1">
    <location>
        <begin position="215"/>
        <end position="282"/>
    </location>
</feature>
<reference evidence="2" key="1">
    <citation type="submission" date="2023-10" db="EMBL/GenBank/DDBJ databases">
        <authorList>
            <person name="Chen Y."/>
            <person name="Shah S."/>
            <person name="Dougan E. K."/>
            <person name="Thang M."/>
            <person name="Chan C."/>
        </authorList>
    </citation>
    <scope>NUCLEOTIDE SEQUENCE [LARGE SCALE GENOMIC DNA]</scope>
</reference>
<feature type="compositionally biased region" description="Pro residues" evidence="1">
    <location>
        <begin position="222"/>
        <end position="232"/>
    </location>
</feature>
<feature type="region of interest" description="Disordered" evidence="1">
    <location>
        <begin position="81"/>
        <end position="120"/>
    </location>
</feature>
<sequence>MVRKDLEQWVIDEVQSCSISSRESSEVIEGFQLRIPAVPGVSFMAEQAWLEVEPIEVDQQDEVSLPATLWLRGGVAQLLHRGDGADPQRPRQLRSVPEFGDDVSENDDHQSVASSEDLAPSDSQSALRLKFRLRESRVLNCGSLTYADLSALPEYFSVLSTRAAYRENWACCLYHRSDRVQCRFCPAAQCVWLDGETISPPPPFVRSTAGSALGHLLATPTHSPPPLPPPLLPTAAGSPSPTADPRTTTNRGSGGGSAIACARRRLCPTPRGQPDRQFPRRV</sequence>
<comment type="caution">
    <text evidence="2">The sequence shown here is derived from an EMBL/GenBank/DDBJ whole genome shotgun (WGS) entry which is preliminary data.</text>
</comment>
<dbReference type="EMBL" id="CAUYUJ010008435">
    <property type="protein sequence ID" value="CAK0823930.1"/>
    <property type="molecule type" value="Genomic_DNA"/>
</dbReference>
<evidence type="ECO:0000313" key="2">
    <source>
        <dbReference type="EMBL" id="CAK0823930.1"/>
    </source>
</evidence>